<evidence type="ECO:0000313" key="3">
    <source>
        <dbReference type="Proteomes" id="UP001221686"/>
    </source>
</evidence>
<feature type="compositionally biased region" description="Low complexity" evidence="1">
    <location>
        <begin position="20"/>
        <end position="101"/>
    </location>
</feature>
<feature type="region of interest" description="Disordered" evidence="1">
    <location>
        <begin position="20"/>
        <end position="107"/>
    </location>
</feature>
<name>A0ABT5E9N8_9BACT</name>
<protein>
    <submittedName>
        <fullName evidence="2">Uncharacterized protein</fullName>
    </submittedName>
</protein>
<proteinExistence type="predicted"/>
<keyword evidence="3" id="KW-1185">Reference proteome</keyword>
<gene>
    <name evidence="2" type="ORF">POL25_32315</name>
</gene>
<dbReference type="EMBL" id="JAQNDL010000003">
    <property type="protein sequence ID" value="MDC0721638.1"/>
    <property type="molecule type" value="Genomic_DNA"/>
</dbReference>
<sequence length="238" mass="24513">MQRLSRLALCAFALELACGETTGSTSGSTGESTDGGTTTSTGTTDDTPTGTSTTTTTPESSTGTSTGEPLTTGGEPTTLGTTTEAATTSTETTGDTDTTGPPAEPLTRAWWVDGNTLQLRILQQDNRVGLCRGLILEALASGGVDTPAYEPIDQPAEWAVRYVFVHDAPDDCFDPYTWYENEPASAAAATGTITLHDADADGQPETLDLEVTGTYAPSAPWTPAEDLLAAAGVVVEIG</sequence>
<accession>A0ABT5E9N8</accession>
<evidence type="ECO:0000256" key="1">
    <source>
        <dbReference type="SAM" id="MobiDB-lite"/>
    </source>
</evidence>
<reference evidence="2 3" key="1">
    <citation type="submission" date="2022-11" db="EMBL/GenBank/DDBJ databases">
        <title>Minimal conservation of predation-associated metabolite biosynthetic gene clusters underscores biosynthetic potential of Myxococcota including descriptions for ten novel species: Archangium lansinium sp. nov., Myxococcus landrumus sp. nov., Nannocystis bai.</title>
        <authorList>
            <person name="Ahearne A."/>
            <person name="Stevens C."/>
            <person name="Dowd S."/>
        </authorList>
    </citation>
    <scope>NUCLEOTIDE SEQUENCE [LARGE SCALE GENOMIC DNA]</scope>
    <source>
        <strain evidence="2 3">BB15-2</strain>
    </source>
</reference>
<comment type="caution">
    <text evidence="2">The sequence shown here is derived from an EMBL/GenBank/DDBJ whole genome shotgun (WGS) entry which is preliminary data.</text>
</comment>
<organism evidence="2 3">
    <name type="scientific">Nannocystis bainbridge</name>
    <dbReference type="NCBI Taxonomy" id="2995303"/>
    <lineage>
        <taxon>Bacteria</taxon>
        <taxon>Pseudomonadati</taxon>
        <taxon>Myxococcota</taxon>
        <taxon>Polyangia</taxon>
        <taxon>Nannocystales</taxon>
        <taxon>Nannocystaceae</taxon>
        <taxon>Nannocystis</taxon>
    </lineage>
</organism>
<dbReference type="Proteomes" id="UP001221686">
    <property type="component" value="Unassembled WGS sequence"/>
</dbReference>
<evidence type="ECO:0000313" key="2">
    <source>
        <dbReference type="EMBL" id="MDC0721638.1"/>
    </source>
</evidence>
<dbReference type="RefSeq" id="WP_272090141.1">
    <property type="nucleotide sequence ID" value="NZ_JAQNDL010000003.1"/>
</dbReference>